<keyword evidence="2" id="KW-0812">Transmembrane</keyword>
<dbReference type="AlphaFoldDB" id="A0A0D2GSQ7"/>
<feature type="transmembrane region" description="Helical" evidence="2">
    <location>
        <begin position="180"/>
        <end position="202"/>
    </location>
</feature>
<dbReference type="RefSeq" id="XP_013279287.1">
    <property type="nucleotide sequence ID" value="XM_013423833.1"/>
</dbReference>
<dbReference type="Proteomes" id="UP000053029">
    <property type="component" value="Unassembled WGS sequence"/>
</dbReference>
<dbReference type="HOGENOM" id="CLU_1042200_0_0_1"/>
<feature type="compositionally biased region" description="Gly residues" evidence="1">
    <location>
        <begin position="151"/>
        <end position="160"/>
    </location>
</feature>
<dbReference type="VEuPathDB" id="FungiDB:Z517_10220"/>
<reference evidence="3 4" key="1">
    <citation type="submission" date="2015-01" db="EMBL/GenBank/DDBJ databases">
        <title>The Genome Sequence of Fonsecaea pedrosoi CBS 271.37.</title>
        <authorList>
            <consortium name="The Broad Institute Genomics Platform"/>
            <person name="Cuomo C."/>
            <person name="de Hoog S."/>
            <person name="Gorbushina A."/>
            <person name="Stielow B."/>
            <person name="Teixiera M."/>
            <person name="Abouelleil A."/>
            <person name="Chapman S.B."/>
            <person name="Priest M."/>
            <person name="Young S.K."/>
            <person name="Wortman J."/>
            <person name="Nusbaum C."/>
            <person name="Birren B."/>
        </authorList>
    </citation>
    <scope>NUCLEOTIDE SEQUENCE [LARGE SCALE GENOMIC DNA]</scope>
    <source>
        <strain evidence="3 4">CBS 271.37</strain>
    </source>
</reference>
<feature type="compositionally biased region" description="Low complexity" evidence="1">
    <location>
        <begin position="161"/>
        <end position="170"/>
    </location>
</feature>
<keyword evidence="2" id="KW-1133">Transmembrane helix</keyword>
<accession>A0A0D2GSQ7</accession>
<organism evidence="3 4">
    <name type="scientific">Fonsecaea pedrosoi CBS 271.37</name>
    <dbReference type="NCBI Taxonomy" id="1442368"/>
    <lineage>
        <taxon>Eukaryota</taxon>
        <taxon>Fungi</taxon>
        <taxon>Dikarya</taxon>
        <taxon>Ascomycota</taxon>
        <taxon>Pezizomycotina</taxon>
        <taxon>Eurotiomycetes</taxon>
        <taxon>Chaetothyriomycetidae</taxon>
        <taxon>Chaetothyriales</taxon>
        <taxon>Herpotrichiellaceae</taxon>
        <taxon>Fonsecaea</taxon>
    </lineage>
</organism>
<gene>
    <name evidence="3" type="ORF">Z517_10220</name>
</gene>
<dbReference type="EMBL" id="KN846975">
    <property type="protein sequence ID" value="KIW75479.1"/>
    <property type="molecule type" value="Genomic_DNA"/>
</dbReference>
<dbReference type="OrthoDB" id="4158485at2759"/>
<dbReference type="GeneID" id="25309710"/>
<proteinExistence type="predicted"/>
<evidence type="ECO:0000256" key="2">
    <source>
        <dbReference type="SAM" id="Phobius"/>
    </source>
</evidence>
<evidence type="ECO:0000313" key="3">
    <source>
        <dbReference type="EMBL" id="KIW75479.1"/>
    </source>
</evidence>
<name>A0A0D2GSQ7_9EURO</name>
<keyword evidence="2" id="KW-0472">Membrane</keyword>
<feature type="region of interest" description="Disordered" evidence="1">
    <location>
        <begin position="136"/>
        <end position="174"/>
    </location>
</feature>
<keyword evidence="4" id="KW-1185">Reference proteome</keyword>
<evidence type="ECO:0000313" key="4">
    <source>
        <dbReference type="Proteomes" id="UP000053029"/>
    </source>
</evidence>
<sequence length="267" mass="27801">MTALCGYKNGDLNSPVACQSGFGCVEWESPGVFGCTSGINTILPTTCVEAEAQGPTPTVGAISWLRLFPLLSFFSSLVQDTDGEIRGSDSDAPYCATVSLYWSDYYYTHWECAPRSVEAVTILAIPTVTGHGEPSTQYLNAAFSDPTASPSGGGGGGNGTNGDDSSSSQGSGSGGGGNNIGTIIGAVAGVVAALAAIGLWICTKHHFHRQRQHDRNLGGSGDMVVRNNRDMMTVAGQLERGGPVNVYVNELHYHDHTGRGGPLRLAS</sequence>
<protein>
    <submittedName>
        <fullName evidence="3">Unplaced genomic scaffold supercont1.7, whole genome shotgun sequence</fullName>
    </submittedName>
</protein>
<evidence type="ECO:0000256" key="1">
    <source>
        <dbReference type="SAM" id="MobiDB-lite"/>
    </source>
</evidence>